<dbReference type="Proteomes" id="UP001055879">
    <property type="component" value="Linkage Group LG07"/>
</dbReference>
<accession>A0ACB9B1L0</accession>
<proteinExistence type="predicted"/>
<reference evidence="2" key="1">
    <citation type="journal article" date="2022" name="Mol. Ecol. Resour.">
        <title>The genomes of chicory, endive, great burdock and yacon provide insights into Asteraceae palaeo-polyploidization history and plant inulin production.</title>
        <authorList>
            <person name="Fan W."/>
            <person name="Wang S."/>
            <person name="Wang H."/>
            <person name="Wang A."/>
            <person name="Jiang F."/>
            <person name="Liu H."/>
            <person name="Zhao H."/>
            <person name="Xu D."/>
            <person name="Zhang Y."/>
        </authorList>
    </citation>
    <scope>NUCLEOTIDE SEQUENCE [LARGE SCALE GENOMIC DNA]</scope>
    <source>
        <strain evidence="2">cv. Niubang</strain>
    </source>
</reference>
<protein>
    <submittedName>
        <fullName evidence="1">Uncharacterized protein</fullName>
    </submittedName>
</protein>
<dbReference type="EMBL" id="CM042053">
    <property type="protein sequence ID" value="KAI3715764.1"/>
    <property type="molecule type" value="Genomic_DNA"/>
</dbReference>
<organism evidence="1 2">
    <name type="scientific">Arctium lappa</name>
    <name type="common">Greater burdock</name>
    <name type="synonym">Lappa major</name>
    <dbReference type="NCBI Taxonomy" id="4217"/>
    <lineage>
        <taxon>Eukaryota</taxon>
        <taxon>Viridiplantae</taxon>
        <taxon>Streptophyta</taxon>
        <taxon>Embryophyta</taxon>
        <taxon>Tracheophyta</taxon>
        <taxon>Spermatophyta</taxon>
        <taxon>Magnoliopsida</taxon>
        <taxon>eudicotyledons</taxon>
        <taxon>Gunneridae</taxon>
        <taxon>Pentapetalae</taxon>
        <taxon>asterids</taxon>
        <taxon>campanulids</taxon>
        <taxon>Asterales</taxon>
        <taxon>Asteraceae</taxon>
        <taxon>Carduoideae</taxon>
        <taxon>Cardueae</taxon>
        <taxon>Arctiinae</taxon>
        <taxon>Arctium</taxon>
    </lineage>
</organism>
<keyword evidence="2" id="KW-1185">Reference proteome</keyword>
<evidence type="ECO:0000313" key="2">
    <source>
        <dbReference type="Proteomes" id="UP001055879"/>
    </source>
</evidence>
<evidence type="ECO:0000313" key="1">
    <source>
        <dbReference type="EMBL" id="KAI3715764.1"/>
    </source>
</evidence>
<comment type="caution">
    <text evidence="1">The sequence shown here is derived from an EMBL/GenBank/DDBJ whole genome shotgun (WGS) entry which is preliminary data.</text>
</comment>
<sequence length="209" mass="23656">MGQWRNRSSAVQYLLKKDGIFDDVTQKEVSDESFNAGYIPWNICSTTTRVYGSEESLLPHCLYVFFRKSAPPTGQTQDIHRDVGGNEQHASKETLKDNPRAKEDINIIKKIAEPLQNCAELCTYGEACPEVVQTTQTSKTPRYEAKTVGDHLWQLRGFRKGVIGATLFNQLQFYIIVVGEEIIIAGKLLFHFVPHNLRAYREATVGSFL</sequence>
<reference evidence="1 2" key="2">
    <citation type="journal article" date="2022" name="Mol. Ecol. Resour.">
        <title>The genomes of chicory, endive, great burdock and yacon provide insights into Asteraceae paleo-polyploidization history and plant inulin production.</title>
        <authorList>
            <person name="Fan W."/>
            <person name="Wang S."/>
            <person name="Wang H."/>
            <person name="Wang A."/>
            <person name="Jiang F."/>
            <person name="Liu H."/>
            <person name="Zhao H."/>
            <person name="Xu D."/>
            <person name="Zhang Y."/>
        </authorList>
    </citation>
    <scope>NUCLEOTIDE SEQUENCE [LARGE SCALE GENOMIC DNA]</scope>
    <source>
        <strain evidence="2">cv. Niubang</strain>
    </source>
</reference>
<gene>
    <name evidence="1" type="ORF">L6452_22751</name>
</gene>
<name>A0ACB9B1L0_ARCLA</name>